<dbReference type="Proteomes" id="UP000838686">
    <property type="component" value="Unassembled WGS sequence"/>
</dbReference>
<evidence type="ECO:0000256" key="7">
    <source>
        <dbReference type="SAM" id="SignalP"/>
    </source>
</evidence>
<dbReference type="InterPro" id="IPR013783">
    <property type="entry name" value="Ig-like_fold"/>
</dbReference>
<sequence length="1229" mass="128485">MKQIGKRLSSLLLSVCMALPMLVISPTMAVAASEEFFLPTGQTYYFDLSSEVDHIGTINSAVPDATLHYVPFTYVGTINAYNLDSSSSGYSSASDNAIASDRSLFVADYNLSHSVSWNTLNGNGLIYGKTYDTNYTLRSLSMGNVTEDVGSPITNEWDRILDKDDSLIKNWSIRTWGQDTYKNNLGSRSARGGSGGVRYTLSAQVNWASSGYGFRPALEVMNAGTLGLNGLKVVTVHLNGGSLDNKTSIQVVRAGGSFTAPSGTGLTPLDNMIFGKWNTEADGSGTSYGAGASVPDTVTTLYAQWEPTLGDTFYFDLSGEAGHIGTVNTAVPDPTLHYVPFTYTGTVNAYSLDSSSSFDSNASANATASNRSLFVADYVVSHTVSWDTLNANNLIFGKTFDTNYTLRSLSGGSKPNGSSGGTPTTNEWDQILNKNGSWIKNWPLFSLMQDTGEVNGVVRASRGFASVRNWVGVSNDSSNNNFGFRPALEVRDADTWGPNGLKAVRLELGGGSMNGENRIHIISGGDQFTAPSGTGLTPPEDMTFVNWQTTGDPSTTYAPGQTVAYTNGMGLTAVWEYVTEPETTPVIEIDYDGEQLTGFMVGGSYTIDGAPAAPVGGVLDVAGYIGTTIAIVKKGNGTTTTDSLAQNLIISARPATPTATGVDPTTIGGTGKITGVTTVMEYKSSTGAWTDATGTEIVNLDAGIYQVRVKATTTSFKSAEQIITLTALTPMDSTISPTTASFDKKIAAQADVTTNLTLNGNTLVSISNGTSALVSGTDYTAAGNTVSIKKSYMVAQPVGTTSLTFTFSGGADQTLAITVSNTTLPGYTVTYSGNGATSGSAPTDGGSYAGGVAVAVYGNLGNLSKTGYTFAGWNTQADGDGANYAAGAIFTMETANVTLYAKWKSSNADLSGLTLPGSTLSPTFAAATTSYTVNVRNSMSSITVTAMVRDADNATVAAAVYNNAGTITSGPIPLTSGAVSPSLPLNVGINLINLVVTAEDGTTKTYEVTVNRASNDGSSGGSTAPPTVPSEEEVSTEEPSTEQPPTDTNPTIAFRDIDGHWAEAYIKQAASIGIVAGYPDGTFKPNRTVTRTEFTVMLMNTLKLPGEGTALTFTDTAKIGSWAQKAVAQAVQAGIISGYEDGSFRPDAEITRAEMAMMLANASRLSLEANAATGFADDRDIPAWARGAVSAVKKRGLIQGKGSNEFDPDASTTRAEAATVLMRMLEPKS</sequence>
<evidence type="ECO:0000256" key="6">
    <source>
        <dbReference type="SAM" id="MobiDB-lite"/>
    </source>
</evidence>
<evidence type="ECO:0000256" key="4">
    <source>
        <dbReference type="ARBA" id="ARBA00023277"/>
    </source>
</evidence>
<dbReference type="Pfam" id="PF03442">
    <property type="entry name" value="CBM_X2"/>
    <property type="match status" value="1"/>
</dbReference>
<dbReference type="EMBL" id="CAKMMF010000021">
    <property type="protein sequence ID" value="CAH1213359.1"/>
    <property type="molecule type" value="Genomic_DNA"/>
</dbReference>
<evidence type="ECO:0000313" key="9">
    <source>
        <dbReference type="EMBL" id="CAH1213359.1"/>
    </source>
</evidence>
<accession>A0ABM9CJ96</accession>
<feature type="domain" description="SLH" evidence="8">
    <location>
        <begin position="1110"/>
        <end position="1173"/>
    </location>
</feature>
<comment type="caution">
    <text evidence="9">The sequence shown here is derived from an EMBL/GenBank/DDBJ whole genome shotgun (WGS) entry which is preliminary data.</text>
</comment>
<evidence type="ECO:0000313" key="10">
    <source>
        <dbReference type="Proteomes" id="UP000838686"/>
    </source>
</evidence>
<keyword evidence="10" id="KW-1185">Reference proteome</keyword>
<keyword evidence="3" id="KW-0136">Cellulose degradation</keyword>
<dbReference type="SUPFAM" id="SSF81296">
    <property type="entry name" value="E set domains"/>
    <property type="match status" value="1"/>
</dbReference>
<dbReference type="InterPro" id="IPR013378">
    <property type="entry name" value="InlB-like_B-rpt"/>
</dbReference>
<evidence type="ECO:0000256" key="1">
    <source>
        <dbReference type="ARBA" id="ARBA00004196"/>
    </source>
</evidence>
<gene>
    <name evidence="9" type="ORF">PAECIP111893_03675</name>
</gene>
<dbReference type="Pfam" id="PF09479">
    <property type="entry name" value="Flg_new"/>
    <property type="match status" value="2"/>
</dbReference>
<dbReference type="InterPro" id="IPR001119">
    <property type="entry name" value="SLH_dom"/>
</dbReference>
<evidence type="ECO:0000256" key="2">
    <source>
        <dbReference type="ARBA" id="ARBA00022729"/>
    </source>
</evidence>
<dbReference type="NCBIfam" id="TIGR02543">
    <property type="entry name" value="List_Bact_rpt"/>
    <property type="match status" value="1"/>
</dbReference>
<keyword evidence="2 7" id="KW-0732">Signal</keyword>
<feature type="region of interest" description="Disordered" evidence="6">
    <location>
        <begin position="1011"/>
        <end position="1052"/>
    </location>
</feature>
<dbReference type="Gene3D" id="2.60.40.10">
    <property type="entry name" value="Immunoglobulins"/>
    <property type="match status" value="1"/>
</dbReference>
<dbReference type="RefSeq" id="WP_236344042.1">
    <property type="nucleotide sequence ID" value="NZ_CAKMMF010000021.1"/>
</dbReference>
<evidence type="ECO:0000256" key="3">
    <source>
        <dbReference type="ARBA" id="ARBA00023001"/>
    </source>
</evidence>
<feature type="domain" description="SLH" evidence="8">
    <location>
        <begin position="1175"/>
        <end position="1229"/>
    </location>
</feature>
<feature type="signal peptide" evidence="7">
    <location>
        <begin position="1"/>
        <end position="31"/>
    </location>
</feature>
<dbReference type="InterPro" id="IPR005102">
    <property type="entry name" value="Carbo-bd_X2"/>
</dbReference>
<dbReference type="InterPro" id="IPR042229">
    <property type="entry name" value="Listeria/Bacterioides_rpt_sf"/>
</dbReference>
<reference evidence="9" key="1">
    <citation type="submission" date="2022-01" db="EMBL/GenBank/DDBJ databases">
        <authorList>
            <person name="Criscuolo A."/>
        </authorList>
    </citation>
    <scope>NUCLEOTIDE SEQUENCE</scope>
    <source>
        <strain evidence="9">CIP111893</strain>
    </source>
</reference>
<dbReference type="PROSITE" id="PS51272">
    <property type="entry name" value="SLH"/>
    <property type="match status" value="3"/>
</dbReference>
<protein>
    <recommendedName>
        <fullName evidence="8">SLH domain-containing protein</fullName>
    </recommendedName>
</protein>
<feature type="domain" description="SLH" evidence="8">
    <location>
        <begin position="1049"/>
        <end position="1109"/>
    </location>
</feature>
<keyword evidence="4" id="KW-0119">Carbohydrate metabolism</keyword>
<comment type="subcellular location">
    <subcellularLocation>
        <location evidence="1">Cell envelope</location>
    </subcellularLocation>
</comment>
<dbReference type="Pfam" id="PF12733">
    <property type="entry name" value="Cadherin-like"/>
    <property type="match status" value="1"/>
</dbReference>
<evidence type="ECO:0000259" key="8">
    <source>
        <dbReference type="PROSITE" id="PS51272"/>
    </source>
</evidence>
<proteinExistence type="predicted"/>
<dbReference type="PANTHER" id="PTHR43308">
    <property type="entry name" value="OUTER MEMBRANE PROTEIN ALPHA-RELATED"/>
    <property type="match status" value="1"/>
</dbReference>
<dbReference type="InterPro" id="IPR014756">
    <property type="entry name" value="Ig_E-set"/>
</dbReference>
<evidence type="ECO:0000256" key="5">
    <source>
        <dbReference type="ARBA" id="ARBA00023326"/>
    </source>
</evidence>
<dbReference type="PANTHER" id="PTHR43308:SF5">
    <property type="entry name" value="S-LAYER PROTEIN _ PEPTIDOGLYCAN ENDO-BETA-N-ACETYLGLUCOSAMINIDASE"/>
    <property type="match status" value="1"/>
</dbReference>
<feature type="compositionally biased region" description="Acidic residues" evidence="6">
    <location>
        <begin position="1030"/>
        <end position="1040"/>
    </location>
</feature>
<dbReference type="InterPro" id="IPR025883">
    <property type="entry name" value="Cadherin-like_domain"/>
</dbReference>
<feature type="chain" id="PRO_5045589114" description="SLH domain-containing protein" evidence="7">
    <location>
        <begin position="32"/>
        <end position="1229"/>
    </location>
</feature>
<name>A0ABM9CJ96_9BACL</name>
<keyword evidence="5" id="KW-0624">Polysaccharide degradation</keyword>
<organism evidence="9 10">
    <name type="scientific">Paenibacillus plantiphilus</name>
    <dbReference type="NCBI Taxonomy" id="2905650"/>
    <lineage>
        <taxon>Bacteria</taxon>
        <taxon>Bacillati</taxon>
        <taxon>Bacillota</taxon>
        <taxon>Bacilli</taxon>
        <taxon>Bacillales</taxon>
        <taxon>Paenibacillaceae</taxon>
        <taxon>Paenibacillus</taxon>
    </lineage>
</organism>
<dbReference type="Pfam" id="PF00395">
    <property type="entry name" value="SLH"/>
    <property type="match status" value="3"/>
</dbReference>
<dbReference type="InterPro" id="IPR051465">
    <property type="entry name" value="Cell_Envelope_Struct_Comp"/>
</dbReference>
<dbReference type="Gene3D" id="2.60.40.4270">
    <property type="entry name" value="Listeria-Bacteroides repeat domain"/>
    <property type="match status" value="2"/>
</dbReference>